<gene>
    <name evidence="6" type="ORF">DFR86_06495</name>
</gene>
<dbReference type="InterPro" id="IPR002789">
    <property type="entry name" value="HerA_central"/>
</dbReference>
<evidence type="ECO:0000256" key="4">
    <source>
        <dbReference type="ARBA" id="ARBA00048988"/>
    </source>
</evidence>
<comment type="catalytic activity">
    <reaction evidence="4">
        <text>ATP + H2O = ADP + phosphate + H(+)</text>
        <dbReference type="Rhea" id="RHEA:13065"/>
        <dbReference type="ChEBI" id="CHEBI:15377"/>
        <dbReference type="ChEBI" id="CHEBI:15378"/>
        <dbReference type="ChEBI" id="CHEBI:30616"/>
        <dbReference type="ChEBI" id="CHEBI:43474"/>
        <dbReference type="ChEBI" id="CHEBI:456216"/>
        <dbReference type="EC" id="5.6.2.4"/>
    </reaction>
</comment>
<evidence type="ECO:0000256" key="2">
    <source>
        <dbReference type="ARBA" id="ARBA00034617"/>
    </source>
</evidence>
<dbReference type="EMBL" id="CP029288">
    <property type="protein sequence ID" value="AWR98264.1"/>
    <property type="molecule type" value="Genomic_DNA"/>
</dbReference>
<evidence type="ECO:0000259" key="5">
    <source>
        <dbReference type="Pfam" id="PF01935"/>
    </source>
</evidence>
<organism evidence="6 7">
    <name type="scientific">Acidianus sulfidivorans JP7</name>
    <dbReference type="NCBI Taxonomy" id="619593"/>
    <lineage>
        <taxon>Archaea</taxon>
        <taxon>Thermoproteota</taxon>
        <taxon>Thermoprotei</taxon>
        <taxon>Sulfolobales</taxon>
        <taxon>Sulfolobaceae</taxon>
        <taxon>Acidianus</taxon>
    </lineage>
</organism>
<dbReference type="GO" id="GO:0043139">
    <property type="term" value="F:5'-3' DNA helicase activity"/>
    <property type="evidence" value="ECO:0007669"/>
    <property type="project" value="UniProtKB-EC"/>
</dbReference>
<dbReference type="Proteomes" id="UP000248410">
    <property type="component" value="Chromosome"/>
</dbReference>
<dbReference type="SUPFAM" id="SSF52540">
    <property type="entry name" value="P-loop containing nucleoside triphosphate hydrolases"/>
    <property type="match status" value="1"/>
</dbReference>
<evidence type="ECO:0000256" key="3">
    <source>
        <dbReference type="ARBA" id="ARBA00048954"/>
    </source>
</evidence>
<reference evidence="6 7" key="1">
    <citation type="submission" date="2018-05" db="EMBL/GenBank/DDBJ databases">
        <title>Complete Genome Sequences of Extremely Thermoacidophilic, Metal-Mobilizing Type-Strain Members of the Archaeal Family Sulfolobaceae: Acidianus brierleyi DSM-1651T, Acidianus sulfidivorans DSM-18786T, Metallosphaera hakonensis DSM-7519T, and Metallosphaera prunae DSM-10039T.</title>
        <authorList>
            <person name="Counts J.A."/>
            <person name="Kelly R.M."/>
        </authorList>
    </citation>
    <scope>NUCLEOTIDE SEQUENCE [LARGE SCALE GENOMIC DNA]</scope>
    <source>
        <strain evidence="6 7">JP7</strain>
    </source>
</reference>
<dbReference type="Pfam" id="PF01935">
    <property type="entry name" value="DUF87"/>
    <property type="match status" value="1"/>
</dbReference>
<feature type="domain" description="Helicase HerA central" evidence="5">
    <location>
        <begin position="120"/>
        <end position="323"/>
    </location>
</feature>
<dbReference type="PANTHER" id="PTHR42957:SF2">
    <property type="entry name" value="HELICASE HERA CENTRAL DOMAIN-CONTAINING PROTEIN"/>
    <property type="match status" value="1"/>
</dbReference>
<proteinExistence type="inferred from homology"/>
<evidence type="ECO:0000313" key="6">
    <source>
        <dbReference type="EMBL" id="AWR98264.1"/>
    </source>
</evidence>
<dbReference type="PANTHER" id="PTHR42957">
    <property type="entry name" value="HELICASE MJ1565-RELATED"/>
    <property type="match status" value="1"/>
</dbReference>
<accession>A0A2U9IQK6</accession>
<dbReference type="OrthoDB" id="107033at2157"/>
<keyword evidence="7" id="KW-1185">Reference proteome</keyword>
<sequence>MDSQNTTLIQKELDGFIDALARHSTQINYTVVTYIHKRKKTSALVLYKECENCESEILEEYKTLQELATSIAPHITLQLVTPSRDLIPMPSSFGNVSYARVFDKVFDSPKSIDNNIDFDIELGTLTTPELSSVPVGIRSIDVFRHIGIFGTTGSGKSNSASIIASQLLKKGFNVVILDWHGEYIEKAKAFRLIDNDNFIKINILKFSNIDEIVEILSDVLQLSDPQRFMLYILLIRLKKYPNFTLKNFISVLSQIESTSNWSKEVKMALARKIYPLFTTEGKKLFTSSESDNIADLFQDNSGIIINLSSIKNLKLRKIYALFLIKIVTDLYMNSRQSKPVLLVIEEAHNYFSTDNEFTNKLISEVRKFNVGLCIVTQSPSSISTEVMKNTNIKIIHSIKADIDKRMISDSMSLPYNLVNIMDKLDQGYAILSAPNIKQPVVVKINKIDYI</sequence>
<comment type="similarity">
    <text evidence="1">Belongs to the HerA family.</text>
</comment>
<evidence type="ECO:0000313" key="7">
    <source>
        <dbReference type="Proteomes" id="UP000248410"/>
    </source>
</evidence>
<dbReference type="KEGG" id="asul:DFR86_06495"/>
<comment type="catalytic activity">
    <reaction evidence="3">
        <text>ATP + H2O = ADP + phosphate + H(+)</text>
        <dbReference type="Rhea" id="RHEA:13065"/>
        <dbReference type="ChEBI" id="CHEBI:15377"/>
        <dbReference type="ChEBI" id="CHEBI:15378"/>
        <dbReference type="ChEBI" id="CHEBI:30616"/>
        <dbReference type="ChEBI" id="CHEBI:43474"/>
        <dbReference type="ChEBI" id="CHEBI:456216"/>
        <dbReference type="EC" id="5.6.2.3"/>
    </reaction>
</comment>
<dbReference type="GO" id="GO:0043138">
    <property type="term" value="F:3'-5' DNA helicase activity"/>
    <property type="evidence" value="ECO:0007669"/>
    <property type="project" value="UniProtKB-EC"/>
</dbReference>
<comment type="catalytic activity">
    <reaction evidence="2">
        <text>Couples ATP hydrolysis with the unwinding of duplex DNA by translocating in the 3'-5' direction.</text>
        <dbReference type="EC" id="5.6.2.4"/>
    </reaction>
</comment>
<dbReference type="InterPro" id="IPR008571">
    <property type="entry name" value="HerA-like"/>
</dbReference>
<name>A0A2U9IQK6_9CREN</name>
<dbReference type="AlphaFoldDB" id="A0A2U9IQK6"/>
<protein>
    <submittedName>
        <fullName evidence="6">ATPase</fullName>
    </submittedName>
</protein>
<evidence type="ECO:0000256" key="1">
    <source>
        <dbReference type="ARBA" id="ARBA00007816"/>
    </source>
</evidence>
<dbReference type="Gene3D" id="3.40.50.300">
    <property type="entry name" value="P-loop containing nucleotide triphosphate hydrolases"/>
    <property type="match status" value="2"/>
</dbReference>
<dbReference type="InterPro" id="IPR027417">
    <property type="entry name" value="P-loop_NTPase"/>
</dbReference>